<dbReference type="GO" id="GO:0005763">
    <property type="term" value="C:mitochondrial small ribosomal subunit"/>
    <property type="evidence" value="ECO:0007669"/>
    <property type="project" value="TreeGrafter"/>
</dbReference>
<feature type="signal peptide" evidence="7">
    <location>
        <begin position="1"/>
        <end position="16"/>
    </location>
</feature>
<feature type="region of interest" description="Disordered" evidence="6">
    <location>
        <begin position="201"/>
        <end position="221"/>
    </location>
</feature>
<comment type="caution">
    <text evidence="8">The sequence shown here is derived from an EMBL/GenBank/DDBJ whole genome shotgun (WGS) entry which is preliminary data.</text>
</comment>
<organism evidence="8 9">
    <name type="scientific">Tilletia controversa</name>
    <name type="common">dwarf bunt fungus</name>
    <dbReference type="NCBI Taxonomy" id="13291"/>
    <lineage>
        <taxon>Eukaryota</taxon>
        <taxon>Fungi</taxon>
        <taxon>Dikarya</taxon>
        <taxon>Basidiomycota</taxon>
        <taxon>Ustilaginomycotina</taxon>
        <taxon>Exobasidiomycetes</taxon>
        <taxon>Tilletiales</taxon>
        <taxon>Tilletiaceae</taxon>
        <taxon>Tilletia</taxon>
    </lineage>
</organism>
<feature type="region of interest" description="Disordered" evidence="6">
    <location>
        <begin position="130"/>
        <end position="186"/>
    </location>
</feature>
<dbReference type="EMBL" id="LWDE02000843">
    <property type="protein sequence ID" value="KAE8243747.1"/>
    <property type="molecule type" value="Genomic_DNA"/>
</dbReference>
<feature type="compositionally biased region" description="Low complexity" evidence="6">
    <location>
        <begin position="164"/>
        <end position="183"/>
    </location>
</feature>
<sequence length="315" mass="32643">MAFSLPALALRRSAAAAATASCSRVASAPLSALSLAVTSSRQHPRLFANRSFTTSALLSEDKNTGRPSGSGSPSSSASGRSSLPARSSSSSASGASSFPARKTPAKAPAPARKELFSVFNPSARAQLVAERIATGGAPKDSSASSSEGAEEGAAEQGEPESEEPGSTPGSASPAGGSPSPLAAQKPNRNYLHGQLIAPTAFTPLSQAGESTEQARSRFRARPLLGPSASLAKRLDPFYKLGLNPSKPSLQDDSYKNPSLLTPFVSDLGRILPRNRTGLTRKGQRQVGKAIRRARAMGLVAIFNRGTGRKSGYLWR</sequence>
<evidence type="ECO:0000313" key="8">
    <source>
        <dbReference type="EMBL" id="KAE8243747.1"/>
    </source>
</evidence>
<dbReference type="InterPro" id="IPR001648">
    <property type="entry name" value="Ribosomal_bS18"/>
</dbReference>
<dbReference type="GO" id="GO:0003735">
    <property type="term" value="F:structural constituent of ribosome"/>
    <property type="evidence" value="ECO:0007669"/>
    <property type="project" value="InterPro"/>
</dbReference>
<evidence type="ECO:0000313" key="9">
    <source>
        <dbReference type="Proteomes" id="UP000077684"/>
    </source>
</evidence>
<evidence type="ECO:0000256" key="7">
    <source>
        <dbReference type="SAM" id="SignalP"/>
    </source>
</evidence>
<evidence type="ECO:0000256" key="6">
    <source>
        <dbReference type="SAM" id="MobiDB-lite"/>
    </source>
</evidence>
<feature type="compositionally biased region" description="Acidic residues" evidence="6">
    <location>
        <begin position="148"/>
        <end position="163"/>
    </location>
</feature>
<feature type="chain" id="PRO_5036501238" description="Small ribosomal subunit protein bS18m" evidence="7">
    <location>
        <begin position="17"/>
        <end position="315"/>
    </location>
</feature>
<proteinExistence type="inferred from homology"/>
<keyword evidence="2 5" id="KW-0689">Ribosomal protein</keyword>
<dbReference type="PRINTS" id="PR00974">
    <property type="entry name" value="RIBOSOMALS18"/>
</dbReference>
<dbReference type="NCBIfam" id="TIGR00165">
    <property type="entry name" value="S18"/>
    <property type="match status" value="1"/>
</dbReference>
<comment type="similarity">
    <text evidence="1 5">Belongs to the bacterial ribosomal protein bS18 family.</text>
</comment>
<dbReference type="PANTHER" id="PTHR13479">
    <property type="entry name" value="30S RIBOSOMAL PROTEIN S18"/>
    <property type="match status" value="1"/>
</dbReference>
<accession>A0A8X7MP81</accession>
<keyword evidence="9" id="KW-1185">Reference proteome</keyword>
<gene>
    <name evidence="8" type="ORF">A4X06_0g6124</name>
</gene>
<dbReference type="SUPFAM" id="SSF46911">
    <property type="entry name" value="Ribosomal protein S18"/>
    <property type="match status" value="1"/>
</dbReference>
<evidence type="ECO:0000256" key="1">
    <source>
        <dbReference type="ARBA" id="ARBA00005589"/>
    </source>
</evidence>
<name>A0A8X7MP81_9BASI</name>
<dbReference type="GO" id="GO:0070181">
    <property type="term" value="F:small ribosomal subunit rRNA binding"/>
    <property type="evidence" value="ECO:0007669"/>
    <property type="project" value="TreeGrafter"/>
</dbReference>
<dbReference type="Gene3D" id="4.10.640.10">
    <property type="entry name" value="Ribosomal protein S18"/>
    <property type="match status" value="1"/>
</dbReference>
<reference evidence="8" key="1">
    <citation type="submission" date="2016-04" db="EMBL/GenBank/DDBJ databases">
        <authorList>
            <person name="Nguyen H.D."/>
            <person name="Samba Siva P."/>
            <person name="Cullis J."/>
            <person name="Levesque C.A."/>
            <person name="Hambleton S."/>
        </authorList>
    </citation>
    <scope>NUCLEOTIDE SEQUENCE</scope>
    <source>
        <strain evidence="8">DAOMC 236426</strain>
    </source>
</reference>
<dbReference type="PANTHER" id="PTHR13479:SF40">
    <property type="entry name" value="SMALL RIBOSOMAL SUBUNIT PROTEIN BS18M"/>
    <property type="match status" value="1"/>
</dbReference>
<keyword evidence="3 5" id="KW-0687">Ribonucleoprotein</keyword>
<feature type="compositionally biased region" description="Low complexity" evidence="6">
    <location>
        <begin position="135"/>
        <end position="147"/>
    </location>
</feature>
<evidence type="ECO:0000256" key="5">
    <source>
        <dbReference type="RuleBase" id="RU003910"/>
    </source>
</evidence>
<evidence type="ECO:0000256" key="3">
    <source>
        <dbReference type="ARBA" id="ARBA00023274"/>
    </source>
</evidence>
<keyword evidence="7" id="KW-0732">Signal</keyword>
<reference evidence="8" key="2">
    <citation type="journal article" date="2019" name="IMA Fungus">
        <title>Genome sequencing and comparison of five Tilletia species to identify candidate genes for the detection of regulated species infecting wheat.</title>
        <authorList>
            <person name="Nguyen H.D.T."/>
            <person name="Sultana T."/>
            <person name="Kesanakurti P."/>
            <person name="Hambleton S."/>
        </authorList>
    </citation>
    <scope>NUCLEOTIDE SEQUENCE</scope>
    <source>
        <strain evidence="8">DAOMC 236426</strain>
    </source>
</reference>
<dbReference type="AlphaFoldDB" id="A0A8X7MP81"/>
<evidence type="ECO:0000256" key="4">
    <source>
        <dbReference type="ARBA" id="ARBA00035264"/>
    </source>
</evidence>
<dbReference type="Pfam" id="PF01084">
    <property type="entry name" value="Ribosomal_S18"/>
    <property type="match status" value="1"/>
</dbReference>
<evidence type="ECO:0000256" key="2">
    <source>
        <dbReference type="ARBA" id="ARBA00022980"/>
    </source>
</evidence>
<feature type="region of interest" description="Disordered" evidence="6">
    <location>
        <begin position="58"/>
        <end position="112"/>
    </location>
</feature>
<feature type="compositionally biased region" description="Polar residues" evidence="6">
    <location>
        <begin position="202"/>
        <end position="213"/>
    </location>
</feature>
<feature type="compositionally biased region" description="Low complexity" evidence="6">
    <location>
        <begin position="65"/>
        <end position="110"/>
    </location>
</feature>
<dbReference type="GO" id="GO:0032543">
    <property type="term" value="P:mitochondrial translation"/>
    <property type="evidence" value="ECO:0007669"/>
    <property type="project" value="TreeGrafter"/>
</dbReference>
<dbReference type="InterPro" id="IPR036870">
    <property type="entry name" value="Ribosomal_bS18_sf"/>
</dbReference>
<dbReference type="Proteomes" id="UP000077684">
    <property type="component" value="Unassembled WGS sequence"/>
</dbReference>
<protein>
    <recommendedName>
        <fullName evidence="4">Small ribosomal subunit protein bS18m</fullName>
    </recommendedName>
</protein>